<evidence type="ECO:0000313" key="3">
    <source>
        <dbReference type="Proteomes" id="UP000243904"/>
    </source>
</evidence>
<dbReference type="AlphaFoldDB" id="A0A1H1PFG2"/>
<evidence type="ECO:0000256" key="1">
    <source>
        <dbReference type="SAM" id="Phobius"/>
    </source>
</evidence>
<feature type="transmembrane region" description="Helical" evidence="1">
    <location>
        <begin position="176"/>
        <end position="207"/>
    </location>
</feature>
<keyword evidence="1" id="KW-0472">Membrane</keyword>
<feature type="transmembrane region" description="Helical" evidence="1">
    <location>
        <begin position="455"/>
        <end position="474"/>
    </location>
</feature>
<feature type="transmembrane region" description="Helical" evidence="1">
    <location>
        <begin position="513"/>
        <end position="534"/>
    </location>
</feature>
<evidence type="ECO:0008006" key="4">
    <source>
        <dbReference type="Google" id="ProtNLM"/>
    </source>
</evidence>
<organism evidence="2 3">
    <name type="scientific">Bradyrhizobium canariense</name>
    <dbReference type="NCBI Taxonomy" id="255045"/>
    <lineage>
        <taxon>Bacteria</taxon>
        <taxon>Pseudomonadati</taxon>
        <taxon>Pseudomonadota</taxon>
        <taxon>Alphaproteobacteria</taxon>
        <taxon>Hyphomicrobiales</taxon>
        <taxon>Nitrobacteraceae</taxon>
        <taxon>Bradyrhizobium</taxon>
    </lineage>
</organism>
<feature type="transmembrane region" description="Helical" evidence="1">
    <location>
        <begin position="219"/>
        <end position="236"/>
    </location>
</feature>
<accession>A0A1H1PFG2</accession>
<keyword evidence="3" id="KW-1185">Reference proteome</keyword>
<sequence>MRNLFDKLDSRLPAFVRMANPIAWSLIWVGAIGLAMLVHLAFLVHWPDHFVHEDSAAYLDEAQSILTGHYVDDPGRRPYGVALFLVLLSKLFSPNILVFVVAQHLLSILSAILIAAAVRFAGAPRICSLLAFFLAALYGRTIHYDNTVGAETISVFLMSLPVFIASGVAFRKWPPFLSAIAIGLSLGAAMLCRSATVGAAVVILLWLAMSVDIRWIRRLGVVALAGGIAAAVYLAPNAVNRIVGKHPAGSESVAVMAFIVGYSGDFDHGVHLDRKAQARQFVNEKRATDGPLGWGVDTGEYQWPFGALNLMRRPTDSDADIEKVVRDIFIETLTTPSTLWRHLSKYFAREMYFLLFDGNVIARKASDPQGYEFFVKRDAFPFFKSPTGFKPGSLIFNYYSPPKKLSWLLPTATKLQARLDALMTYGYLPRPDRAPLCCRLTISSEYDDLPGPIRWLSASMLILLATLLVGEVVGRSGWLPPLPRNLVAIGTLMVLLALINAAFPAFLIYGLNRYAYCVTPFMAGAAGVLFAVLLDRVRLIAVNWPRGVRAMSVVEQAG</sequence>
<keyword evidence="1" id="KW-0812">Transmembrane</keyword>
<keyword evidence="1" id="KW-1133">Transmembrane helix</keyword>
<reference evidence="3" key="1">
    <citation type="submission" date="2016-10" db="EMBL/GenBank/DDBJ databases">
        <authorList>
            <person name="Varghese N."/>
            <person name="Submissions S."/>
        </authorList>
    </citation>
    <scope>NUCLEOTIDE SEQUENCE [LARGE SCALE GENOMIC DNA]</scope>
    <source>
        <strain evidence="3">GAS369</strain>
    </source>
</reference>
<dbReference type="Proteomes" id="UP000243904">
    <property type="component" value="Chromosome I"/>
</dbReference>
<gene>
    <name evidence="2" type="ORF">SAMN05444158_0997</name>
</gene>
<proteinExistence type="predicted"/>
<evidence type="ECO:0000313" key="2">
    <source>
        <dbReference type="EMBL" id="SDS09843.1"/>
    </source>
</evidence>
<name>A0A1H1PFG2_9BRAD</name>
<dbReference type="EMBL" id="LT629750">
    <property type="protein sequence ID" value="SDS09843.1"/>
    <property type="molecule type" value="Genomic_DNA"/>
</dbReference>
<feature type="transmembrane region" description="Helical" evidence="1">
    <location>
        <begin position="486"/>
        <end position="507"/>
    </location>
</feature>
<feature type="transmembrane region" description="Helical" evidence="1">
    <location>
        <begin position="148"/>
        <end position="170"/>
    </location>
</feature>
<feature type="transmembrane region" description="Helical" evidence="1">
    <location>
        <begin position="22"/>
        <end position="44"/>
    </location>
</feature>
<protein>
    <recommendedName>
        <fullName evidence="4">Glycosyltransferase RgtA/B/C/D-like domain-containing protein</fullName>
    </recommendedName>
</protein>